<protein>
    <recommendedName>
        <fullName evidence="4">Biogenesis of lysosome-related organelles complex 1 subunit KXD1</fullName>
    </recommendedName>
</protein>
<gene>
    <name evidence="2" type="ORF">Rsub_10636</name>
</gene>
<keyword evidence="3" id="KW-1185">Reference proteome</keyword>
<dbReference type="InParanoid" id="A0A2V0PJ09"/>
<feature type="compositionally biased region" description="Gly residues" evidence="1">
    <location>
        <begin position="14"/>
        <end position="24"/>
    </location>
</feature>
<feature type="compositionally biased region" description="Low complexity" evidence="1">
    <location>
        <begin position="48"/>
        <end position="61"/>
    </location>
</feature>
<organism evidence="2 3">
    <name type="scientific">Raphidocelis subcapitata</name>
    <dbReference type="NCBI Taxonomy" id="307507"/>
    <lineage>
        <taxon>Eukaryota</taxon>
        <taxon>Viridiplantae</taxon>
        <taxon>Chlorophyta</taxon>
        <taxon>core chlorophytes</taxon>
        <taxon>Chlorophyceae</taxon>
        <taxon>CS clade</taxon>
        <taxon>Sphaeropleales</taxon>
        <taxon>Selenastraceae</taxon>
        <taxon>Raphidocelis</taxon>
    </lineage>
</organism>
<reference evidence="2 3" key="1">
    <citation type="journal article" date="2018" name="Sci. Rep.">
        <title>Raphidocelis subcapitata (=Pseudokirchneriella subcapitata) provides an insight into genome evolution and environmental adaptations in the Sphaeropleales.</title>
        <authorList>
            <person name="Suzuki S."/>
            <person name="Yamaguchi H."/>
            <person name="Nakajima N."/>
            <person name="Kawachi M."/>
        </authorList>
    </citation>
    <scope>NUCLEOTIDE SEQUENCE [LARGE SCALE GENOMIC DNA]</scope>
    <source>
        <strain evidence="2 3">NIES-35</strain>
    </source>
</reference>
<dbReference type="OrthoDB" id="551029at2759"/>
<evidence type="ECO:0000313" key="3">
    <source>
        <dbReference type="Proteomes" id="UP000247498"/>
    </source>
</evidence>
<evidence type="ECO:0008006" key="4">
    <source>
        <dbReference type="Google" id="ProtNLM"/>
    </source>
</evidence>
<evidence type="ECO:0000313" key="2">
    <source>
        <dbReference type="EMBL" id="GBF97963.1"/>
    </source>
</evidence>
<accession>A0A2V0PJ09</accession>
<comment type="caution">
    <text evidence="2">The sequence shown here is derived from an EMBL/GenBank/DDBJ whole genome shotgun (WGS) entry which is preliminary data.</text>
</comment>
<feature type="compositionally biased region" description="Low complexity" evidence="1">
    <location>
        <begin position="25"/>
        <end position="34"/>
    </location>
</feature>
<evidence type="ECO:0000256" key="1">
    <source>
        <dbReference type="SAM" id="MobiDB-lite"/>
    </source>
</evidence>
<name>A0A2V0PJ09_9CHLO</name>
<dbReference type="Proteomes" id="UP000247498">
    <property type="component" value="Unassembled WGS sequence"/>
</dbReference>
<dbReference type="STRING" id="307507.A0A2V0PJ09"/>
<feature type="compositionally biased region" description="Pro residues" evidence="1">
    <location>
        <begin position="35"/>
        <end position="47"/>
    </location>
</feature>
<feature type="region of interest" description="Disordered" evidence="1">
    <location>
        <begin position="1"/>
        <end position="61"/>
    </location>
</feature>
<dbReference type="AlphaFoldDB" id="A0A2V0PJ09"/>
<dbReference type="EMBL" id="BDRX01000112">
    <property type="protein sequence ID" value="GBF97963.1"/>
    <property type="molecule type" value="Genomic_DNA"/>
</dbReference>
<sequence>MSSEEQRAAAPSPRGGGGRSGGGAAPAAGASGAGSPPPPAPSPPAAPAAPGDGEQPGDAAGALRAALSSLVDKPSLYLVRAAQATTLRQLKAARKQLRDFSTAARVQFDGQLAALEGGAAHLAALRADLDAAHAALRARRQQLLDAHPEMRHRLAAARAELGGGGDDDAL</sequence>
<proteinExistence type="predicted"/>